<protein>
    <submittedName>
        <fullName evidence="2">Uncharacterized protein</fullName>
    </submittedName>
</protein>
<sequence length="63" mass="7499">MKKRTGILCWGRGYLLDEEGKSDRARQNHGGFLEEYRPGQYSVIKSKKRKKALKRERERESQD</sequence>
<organism evidence="2 3">
    <name type="scientific">Solanum commersonii</name>
    <name type="common">Commerson's wild potato</name>
    <name type="synonym">Commerson's nightshade</name>
    <dbReference type="NCBI Taxonomy" id="4109"/>
    <lineage>
        <taxon>Eukaryota</taxon>
        <taxon>Viridiplantae</taxon>
        <taxon>Streptophyta</taxon>
        <taxon>Embryophyta</taxon>
        <taxon>Tracheophyta</taxon>
        <taxon>Spermatophyta</taxon>
        <taxon>Magnoliopsida</taxon>
        <taxon>eudicotyledons</taxon>
        <taxon>Gunneridae</taxon>
        <taxon>Pentapetalae</taxon>
        <taxon>asterids</taxon>
        <taxon>lamiids</taxon>
        <taxon>Solanales</taxon>
        <taxon>Solanaceae</taxon>
        <taxon>Solanoideae</taxon>
        <taxon>Solaneae</taxon>
        <taxon>Solanum</taxon>
    </lineage>
</organism>
<dbReference type="AlphaFoldDB" id="A0A9J6B6C6"/>
<evidence type="ECO:0000256" key="1">
    <source>
        <dbReference type="SAM" id="MobiDB-lite"/>
    </source>
</evidence>
<dbReference type="Proteomes" id="UP000824120">
    <property type="component" value="Chromosome 1"/>
</dbReference>
<dbReference type="EMBL" id="JACXVP010000001">
    <property type="protein sequence ID" value="KAG5632208.1"/>
    <property type="molecule type" value="Genomic_DNA"/>
</dbReference>
<proteinExistence type="predicted"/>
<feature type="region of interest" description="Disordered" evidence="1">
    <location>
        <begin position="44"/>
        <end position="63"/>
    </location>
</feature>
<evidence type="ECO:0000313" key="3">
    <source>
        <dbReference type="Proteomes" id="UP000824120"/>
    </source>
</evidence>
<evidence type="ECO:0000313" key="2">
    <source>
        <dbReference type="EMBL" id="KAG5632208.1"/>
    </source>
</evidence>
<comment type="caution">
    <text evidence="2">The sequence shown here is derived from an EMBL/GenBank/DDBJ whole genome shotgun (WGS) entry which is preliminary data.</text>
</comment>
<gene>
    <name evidence="2" type="ORF">H5410_003925</name>
</gene>
<reference evidence="2 3" key="1">
    <citation type="submission" date="2020-09" db="EMBL/GenBank/DDBJ databases">
        <title>De no assembly of potato wild relative species, Solanum commersonii.</title>
        <authorList>
            <person name="Cho K."/>
        </authorList>
    </citation>
    <scope>NUCLEOTIDE SEQUENCE [LARGE SCALE GENOMIC DNA]</scope>
    <source>
        <strain evidence="2">LZ3.2</strain>
        <tissue evidence="2">Leaf</tissue>
    </source>
</reference>
<accession>A0A9J6B6C6</accession>
<feature type="compositionally biased region" description="Basic residues" evidence="1">
    <location>
        <begin position="45"/>
        <end position="54"/>
    </location>
</feature>
<keyword evidence="3" id="KW-1185">Reference proteome</keyword>
<name>A0A9J6B6C6_SOLCO</name>